<dbReference type="EMBL" id="JAPHNI010000119">
    <property type="protein sequence ID" value="KAJ8115861.1"/>
    <property type="molecule type" value="Genomic_DNA"/>
</dbReference>
<keyword evidence="2" id="KW-1185">Reference proteome</keyword>
<dbReference type="Proteomes" id="UP001153331">
    <property type="component" value="Unassembled WGS sequence"/>
</dbReference>
<accession>A0ACC2IKY5</accession>
<gene>
    <name evidence="1" type="ORF">OPT61_g2596</name>
</gene>
<organism evidence="1 2">
    <name type="scientific">Boeremia exigua</name>
    <dbReference type="NCBI Taxonomy" id="749465"/>
    <lineage>
        <taxon>Eukaryota</taxon>
        <taxon>Fungi</taxon>
        <taxon>Dikarya</taxon>
        <taxon>Ascomycota</taxon>
        <taxon>Pezizomycotina</taxon>
        <taxon>Dothideomycetes</taxon>
        <taxon>Pleosporomycetidae</taxon>
        <taxon>Pleosporales</taxon>
        <taxon>Pleosporineae</taxon>
        <taxon>Didymellaceae</taxon>
        <taxon>Boeremia</taxon>
    </lineage>
</organism>
<sequence length="2388" mass="264429">MMSKGDGEGFCACTQNDQAFEIDYRRLLDASLAHHAGLQEPNKNFFDSSVTVWVGTVNFDRTASDKTLYDWSTAIFTFYTQLSDSYLRPYRSIPKCFLDTMRLSLLSPILMAGSCLAQGDIAALLSSQPDLSTLLELVGLVDGLADTLATSSNITIFAPTNQAFANVPRDIPEGEAIEFRNNTIAIGALLANHVFKGVYPSDVITDTPTFAQTLLDISYIDNRQPFSNFTGGAYNGLVKNGDDVCVLSGEQTISTVTQADIKLGEGITIHKIDTVLSFGAPFQLFTYRAGYTAMNAALETAKLSIEFGLTGAGQTGLNLSDYTIFVPTNEAFANIGSVLQSADIATLQEVLAYHIIPNNVIFSTSLGNVTVPSLQGANLTFTVLPDGSAWVNNARITFPNTILYNGVAHVIDSVLAPGEFDRASLQPSASAPERVAFPGASPVSHLPLSSVSLAFGGDLMTYTTTPELLKTIAAVPTATTSGASANATMSQSAPVTEFTGGAGGLTAGQGVALAGAVALTPAAVHRMDRPRGPDRGRGRGRGRGRSTAQERTPGICRDFANGGCTRRNCRFSHGNDTQQRVRAEETEGQQQARSQYNGWKKYLGQAYTPTDRYTVQRVWQCAVDILRKDDRDWKQQLPRDINSDADKCNGRAHVRALLDWRATSSEAVSFIEAANNFLEVITHPSLVDCLAVDEFVGGIYSFIGGGDGTRAIQFFQRLCAALVTNSANAGTSISQTEIEDTLLHLAAAVYEFLYRDRRARLYDDLDCLVKALDDAAGTILSDQSSMTTAKVKLHMADVRALVDRARGMIASEEAIEDEPRAYVPSLYPRDVVVPADRHDNDKLDISEITIFPTYDELTSDAREFLPSTDPDQPHFLPNKVERHIDTNFRLYRHDVFGELKKALSGLLRAAIDDPSTLDQPKALLGDMRAYHYPNAHISYVEFDTRRGLQAQISFPQPHGARRQPAEQRRIWWEEARRLEEGSLLSYIFIHKSRVQHLFLTVTQKKTDPAKEFGLADRDFMATITAKLTTQTHALLETLLDASCGKLHGVLLEFPNVLPATFVPILENLQDMQRSNRLRFSEWLLPDPHKSSLEQTFQEIPPPVYARQPGFRFPLAAILSGEAQANDSTFGLEATASASDTALIEKIATSTELDRGQCRALIAALTRELAFIQGPPGTGKSYLGLHIMRVLLAIKERAALGPIIVVCYTNHALDQFLEHLVKVGIKKIIRVGGQSRSELLEGHNLRDIAKSEGKTKTEAYQSAMMYKKLEEHEGDITGVLGRLHFMNRNMDWKTVDYHILRKYRKIHSQFRTVDEDGFTLVGPHPFDVWKPATSINRALPQVAAETFQRILNKANSNVHSLDTAERLILIGHWSAEISMDMMAELSQTVNDADECYTTLNKVHDEADRRVLAGADVIGVTTSGLAKRISVLKHVQSKVIICEEAGEVMEPHMLSALLPTVQHCIQIGDHEQLRPTINNFQDLSLESKQGALHSLDRSQFERLSIGERGRPRIPVAQLEVQRRMRPDISRLIRETIYPKLIDHASTKALPDVVGMRRNVYWFDHSHLEDEKNGLVHHNKSRSNDWEIKMVHALVRHVIRQGVYDSSEIAVLTPYTGQLQKLRAALRSDFEIILSDRDQEALEKDGFTSTETTPQPTPANHGHRWKPLEKKRLSELLRIATVDNFQGEEAKIIIVSLVRSNKERNVGFLKTSNRINVLLSRAQHGMYLIGNIDTYSSVDMWQKVINMLGSNDSAGQTLALCCPRHVDKIIEVREPEDFITASPEGVTLKQCMQSGGARWNVSVDTAHAIIPVRSKHVEKTVRLRRASTLSRSNARWTSIMRNSGAQLRALRSSNAVTHVLEAVDAARRRVLRVKMLSRTSIARKFVAASMGRVITTASATVTPTVTAVYVSSLARYDANIPVAHRSAMSRARLVSNNAPGPASTKVTVRCRAQLPATGYRAMNDVQSFFLAVISALGYIDLNDSPIVVLGCKGRHFFTVETLDGIIGMKEVYEIDPATGGYNALKENPQLAASIPQCPTCREPVRQRFIVSGQQELQELSKRLQSIDQSLDSTRSQLLPTTDHSAMGVLAMIHMPQKLNNRYVKASDLEKDARGFLHKVDERHKPSHKLHEAIMHAASRKVHEVDGLINQLAEMSLVETDRPKNVDRDQRMTLAGKLYYLKVRQLILNDKFQILRSYRTKNSAIELEFPGGSPSKRSNSFLHDCAELIKSCKIANSPKLAVEATLLYAQIAFYLKVSGVTKETDRATIARHHDSAKALLEEADQLCNHAFLDRDVLKQEIRRALDILGRDFYEDITKDEIDDIKRAMIGGQGGIATHSGHWYNCVNGHPFAVGECGLPMERARCPECGAQVGGQSHRPVAGVTRATNMEDW</sequence>
<protein>
    <submittedName>
        <fullName evidence="1">Uncharacterized protein</fullName>
    </submittedName>
</protein>
<evidence type="ECO:0000313" key="1">
    <source>
        <dbReference type="EMBL" id="KAJ8115861.1"/>
    </source>
</evidence>
<name>A0ACC2IKY5_9PLEO</name>
<evidence type="ECO:0000313" key="2">
    <source>
        <dbReference type="Proteomes" id="UP001153331"/>
    </source>
</evidence>
<proteinExistence type="predicted"/>
<reference evidence="1" key="1">
    <citation type="submission" date="2022-11" db="EMBL/GenBank/DDBJ databases">
        <title>Genome Sequence of Boeremia exigua.</title>
        <authorList>
            <person name="Buettner E."/>
        </authorList>
    </citation>
    <scope>NUCLEOTIDE SEQUENCE</scope>
    <source>
        <strain evidence="1">CU02</strain>
    </source>
</reference>
<comment type="caution">
    <text evidence="1">The sequence shown here is derived from an EMBL/GenBank/DDBJ whole genome shotgun (WGS) entry which is preliminary data.</text>
</comment>